<organism evidence="2 3">
    <name type="scientific">Dyella psychrodurans</name>
    <dbReference type="NCBI Taxonomy" id="1927960"/>
    <lineage>
        <taxon>Bacteria</taxon>
        <taxon>Pseudomonadati</taxon>
        <taxon>Pseudomonadota</taxon>
        <taxon>Gammaproteobacteria</taxon>
        <taxon>Lysobacterales</taxon>
        <taxon>Rhodanobacteraceae</taxon>
        <taxon>Dyella</taxon>
    </lineage>
</organism>
<dbReference type="RefSeq" id="WP_115476121.1">
    <property type="nucleotide sequence ID" value="NZ_QRBF01000001.1"/>
</dbReference>
<reference evidence="2 3" key="1">
    <citation type="submission" date="2018-07" db="EMBL/GenBank/DDBJ databases">
        <title>Dyella monticola sp. nov. and Dyella psychrodurans sp. nov. isolated from monsoon evergreen broad-leaved forest soil of Dinghu Mountain, China.</title>
        <authorList>
            <person name="Gao Z."/>
            <person name="Qiu L."/>
        </authorList>
    </citation>
    <scope>NUCLEOTIDE SEQUENCE [LARGE SCALE GENOMIC DNA]</scope>
    <source>
        <strain evidence="2 3">4MSK11</strain>
    </source>
</reference>
<proteinExistence type="predicted"/>
<evidence type="ECO:0000313" key="3">
    <source>
        <dbReference type="Proteomes" id="UP000255334"/>
    </source>
</evidence>
<keyword evidence="1" id="KW-0175">Coiled coil</keyword>
<dbReference type="PROSITE" id="PS51257">
    <property type="entry name" value="PROKAR_LIPOPROTEIN"/>
    <property type="match status" value="1"/>
</dbReference>
<name>A0A370XC74_9GAMM</name>
<evidence type="ECO:0000313" key="2">
    <source>
        <dbReference type="EMBL" id="RDS85870.1"/>
    </source>
</evidence>
<gene>
    <name evidence="2" type="ORF">DWU99_00930</name>
</gene>
<keyword evidence="3" id="KW-1185">Reference proteome</keyword>
<evidence type="ECO:0000256" key="1">
    <source>
        <dbReference type="SAM" id="Coils"/>
    </source>
</evidence>
<sequence length="327" mass="34040">MGSIRWGGAAIALIALGGCANHVSGAYLARGGQTPQSAWADLLQLTPSGDGHLMGTLTHVGIKPDGSLDRWTLNIQGSTDGRSITLAAQVNEPLATATNMSGQVTANGIALVEPGGTESFAPSTMDAYTAVVQAITTQAQQVQQQAAQATAQREAAQEAADQERAQQQAIADANSRADALATALSAYVAQVQARHDLGPFHAFHDKALAAARHDLDLERSLPANGPQRGQVSVRIHQIGVQVDQFDIPWSQSADRGKDHLAGFDAAIARSPCRTQPDLPACPKEHQAEGAYQAAKATVQGEIADITATIARDAAALTDLAHQSDAAD</sequence>
<dbReference type="EMBL" id="QRBF01000001">
    <property type="protein sequence ID" value="RDS85870.1"/>
    <property type="molecule type" value="Genomic_DNA"/>
</dbReference>
<dbReference type="AlphaFoldDB" id="A0A370XC74"/>
<protein>
    <recommendedName>
        <fullName evidence="4">Lipoprotein</fullName>
    </recommendedName>
</protein>
<accession>A0A370XC74</accession>
<comment type="caution">
    <text evidence="2">The sequence shown here is derived from an EMBL/GenBank/DDBJ whole genome shotgun (WGS) entry which is preliminary data.</text>
</comment>
<dbReference type="OrthoDB" id="10012088at2"/>
<evidence type="ECO:0008006" key="4">
    <source>
        <dbReference type="Google" id="ProtNLM"/>
    </source>
</evidence>
<feature type="coiled-coil region" evidence="1">
    <location>
        <begin position="132"/>
        <end position="166"/>
    </location>
</feature>
<dbReference type="Proteomes" id="UP000255334">
    <property type="component" value="Unassembled WGS sequence"/>
</dbReference>